<sequence length="507" mass="56066">MRHFRPAALAAALFLCASFAAHAQGVLRIGINEDPDTLDPTVNRLASGRQPMTAICDKLFDVSADDLSLVPQLATGYEVADDGMSFTLSLREGVKFHDGEPFDAEAVRFNFDRHMNTSGSFRRTELAAVDSVEVVDPQTVRVRLKSPQASIVLVNLAERAGMMVAPAAAQKLGERFGTAPVCAGEYRFVERVPQGRIVVERFADYWDPTPGGPDRVEYLPISDSTVRLSALRSGEIHIAERLTPTDLPQLEGDARVKVVSAPDLGYHHIRYNSNNGAMAKTFSDVRVRKAVDLAIDRQAIVKALFNDQYLAGNQFVSPQSQYYDQAHPVPARDVEASRRLLAEAGVPNLTFTLLVPAERERQEAAQFVQAMLAEAGITMRLETQENAVMLQNSRRGQFEAVFSFWSGRPHPDGNMFSHVSCQGPQNDSKYCNEELDAVLNKARETNDADERRKLYQQANGILAENVTASILWHRRTFTGVSSSLQGFVPHPDSTIRVKGMKMPPPTR</sequence>
<dbReference type="OrthoDB" id="9801799at2"/>
<protein>
    <submittedName>
        <fullName evidence="5">ABC transporter substrate-binding protein</fullName>
    </submittedName>
</protein>
<dbReference type="EMBL" id="VLTJ01000028">
    <property type="protein sequence ID" value="TSH93387.1"/>
    <property type="molecule type" value="Genomic_DNA"/>
</dbReference>
<comment type="caution">
    <text evidence="5">The sequence shown here is derived from an EMBL/GenBank/DDBJ whole genome shotgun (WGS) entry which is preliminary data.</text>
</comment>
<dbReference type="Proteomes" id="UP000318405">
    <property type="component" value="Unassembled WGS sequence"/>
</dbReference>
<dbReference type="SUPFAM" id="SSF53850">
    <property type="entry name" value="Periplasmic binding protein-like II"/>
    <property type="match status" value="1"/>
</dbReference>
<keyword evidence="6" id="KW-1185">Reference proteome</keyword>
<comment type="similarity">
    <text evidence="1">Belongs to the bacterial solute-binding protein 5 family.</text>
</comment>
<feature type="chain" id="PRO_5022133137" evidence="3">
    <location>
        <begin position="24"/>
        <end position="507"/>
    </location>
</feature>
<reference evidence="5 6" key="1">
    <citation type="submission" date="2019-07" db="EMBL/GenBank/DDBJ databases">
        <title>Qingshengfaniella alkalisoli gen. nov., sp. nov., isolated from saline soil.</title>
        <authorList>
            <person name="Xu L."/>
            <person name="Huang X.-X."/>
            <person name="Sun J.-Q."/>
        </authorList>
    </citation>
    <scope>NUCLEOTIDE SEQUENCE [LARGE SCALE GENOMIC DNA]</scope>
    <source>
        <strain evidence="5 6">DSM 27279</strain>
    </source>
</reference>
<dbReference type="GO" id="GO:0015833">
    <property type="term" value="P:peptide transport"/>
    <property type="evidence" value="ECO:0007669"/>
    <property type="project" value="TreeGrafter"/>
</dbReference>
<dbReference type="PANTHER" id="PTHR30290:SF38">
    <property type="entry name" value="D,D-DIPEPTIDE-BINDING PERIPLASMIC PROTEIN DDPA-RELATED"/>
    <property type="match status" value="1"/>
</dbReference>
<proteinExistence type="inferred from homology"/>
<dbReference type="Gene3D" id="3.90.76.10">
    <property type="entry name" value="Dipeptide-binding Protein, Domain 1"/>
    <property type="match status" value="1"/>
</dbReference>
<organism evidence="5 6">
    <name type="scientific">Verticiella sediminum</name>
    <dbReference type="NCBI Taxonomy" id="1247510"/>
    <lineage>
        <taxon>Bacteria</taxon>
        <taxon>Pseudomonadati</taxon>
        <taxon>Pseudomonadota</taxon>
        <taxon>Betaproteobacteria</taxon>
        <taxon>Burkholderiales</taxon>
        <taxon>Alcaligenaceae</taxon>
        <taxon>Verticiella</taxon>
    </lineage>
</organism>
<dbReference type="RefSeq" id="WP_143948905.1">
    <property type="nucleotide sequence ID" value="NZ_BAABMB010000006.1"/>
</dbReference>
<dbReference type="InterPro" id="IPR030678">
    <property type="entry name" value="Peptide/Ni-bd"/>
</dbReference>
<dbReference type="InterPro" id="IPR000914">
    <property type="entry name" value="SBP_5_dom"/>
</dbReference>
<evidence type="ECO:0000256" key="2">
    <source>
        <dbReference type="ARBA" id="ARBA00022729"/>
    </source>
</evidence>
<evidence type="ECO:0000259" key="4">
    <source>
        <dbReference type="Pfam" id="PF00496"/>
    </source>
</evidence>
<accession>A0A556AKG3</accession>
<evidence type="ECO:0000313" key="6">
    <source>
        <dbReference type="Proteomes" id="UP000318405"/>
    </source>
</evidence>
<feature type="domain" description="Solute-binding protein family 5" evidence="4">
    <location>
        <begin position="69"/>
        <end position="420"/>
    </location>
</feature>
<dbReference type="PIRSF" id="PIRSF002741">
    <property type="entry name" value="MppA"/>
    <property type="match status" value="1"/>
</dbReference>
<dbReference type="Pfam" id="PF00496">
    <property type="entry name" value="SBP_bac_5"/>
    <property type="match status" value="1"/>
</dbReference>
<feature type="signal peptide" evidence="3">
    <location>
        <begin position="1"/>
        <end position="23"/>
    </location>
</feature>
<dbReference type="PROSITE" id="PS01040">
    <property type="entry name" value="SBP_BACTERIAL_5"/>
    <property type="match status" value="1"/>
</dbReference>
<gene>
    <name evidence="5" type="ORF">FOZ76_14075</name>
</gene>
<dbReference type="GO" id="GO:0030288">
    <property type="term" value="C:outer membrane-bounded periplasmic space"/>
    <property type="evidence" value="ECO:0007669"/>
    <property type="project" value="UniProtKB-ARBA"/>
</dbReference>
<evidence type="ECO:0000256" key="1">
    <source>
        <dbReference type="ARBA" id="ARBA00005695"/>
    </source>
</evidence>
<evidence type="ECO:0000313" key="5">
    <source>
        <dbReference type="EMBL" id="TSH93387.1"/>
    </source>
</evidence>
<name>A0A556AKG3_9BURK</name>
<dbReference type="PANTHER" id="PTHR30290">
    <property type="entry name" value="PERIPLASMIC BINDING COMPONENT OF ABC TRANSPORTER"/>
    <property type="match status" value="1"/>
</dbReference>
<dbReference type="Gene3D" id="3.40.190.10">
    <property type="entry name" value="Periplasmic binding protein-like II"/>
    <property type="match status" value="1"/>
</dbReference>
<dbReference type="InterPro" id="IPR039424">
    <property type="entry name" value="SBP_5"/>
</dbReference>
<evidence type="ECO:0000256" key="3">
    <source>
        <dbReference type="SAM" id="SignalP"/>
    </source>
</evidence>
<dbReference type="GO" id="GO:0043190">
    <property type="term" value="C:ATP-binding cassette (ABC) transporter complex"/>
    <property type="evidence" value="ECO:0007669"/>
    <property type="project" value="InterPro"/>
</dbReference>
<dbReference type="GO" id="GO:1904680">
    <property type="term" value="F:peptide transmembrane transporter activity"/>
    <property type="evidence" value="ECO:0007669"/>
    <property type="project" value="TreeGrafter"/>
</dbReference>
<dbReference type="Gene3D" id="3.10.105.10">
    <property type="entry name" value="Dipeptide-binding Protein, Domain 3"/>
    <property type="match status" value="1"/>
</dbReference>
<dbReference type="InterPro" id="IPR023765">
    <property type="entry name" value="SBP_5_CS"/>
</dbReference>
<keyword evidence="2 3" id="KW-0732">Signal</keyword>
<dbReference type="AlphaFoldDB" id="A0A556AKG3"/>